<dbReference type="InterPro" id="IPR052021">
    <property type="entry name" value="Type-I_RS_S_subunit"/>
</dbReference>
<feature type="domain" description="Type I restriction modification DNA specificity" evidence="4">
    <location>
        <begin position="202"/>
        <end position="352"/>
    </location>
</feature>
<dbReference type="Gene3D" id="3.90.220.20">
    <property type="entry name" value="DNA methylase specificity domains"/>
    <property type="match status" value="2"/>
</dbReference>
<dbReference type="GO" id="GO:0009307">
    <property type="term" value="P:DNA restriction-modification system"/>
    <property type="evidence" value="ECO:0007669"/>
    <property type="project" value="UniProtKB-KW"/>
</dbReference>
<evidence type="ECO:0000259" key="4">
    <source>
        <dbReference type="Pfam" id="PF01420"/>
    </source>
</evidence>
<dbReference type="GO" id="GO:0003677">
    <property type="term" value="F:DNA binding"/>
    <property type="evidence" value="ECO:0007669"/>
    <property type="project" value="UniProtKB-KW"/>
</dbReference>
<dbReference type="EMBL" id="DQ239734">
    <property type="protein sequence ID" value="ABB51229.1"/>
    <property type="molecule type" value="Genomic_DNA"/>
</dbReference>
<keyword evidence="3" id="KW-0238">DNA-binding</keyword>
<dbReference type="AlphaFoldDB" id="Q307C7"/>
<accession>Q307C7</accession>
<evidence type="ECO:0000256" key="1">
    <source>
        <dbReference type="ARBA" id="ARBA00010923"/>
    </source>
</evidence>
<dbReference type="InterPro" id="IPR044946">
    <property type="entry name" value="Restrct_endonuc_typeI_TRD_sf"/>
</dbReference>
<name>Q307C7_LIMPL</name>
<organism evidence="5">
    <name type="scientific">Limnospira platensis</name>
    <name type="common">Arthrospira platensis</name>
    <dbReference type="NCBI Taxonomy" id="118562"/>
    <lineage>
        <taxon>Bacteria</taxon>
        <taxon>Bacillati</taxon>
        <taxon>Cyanobacteriota</taxon>
        <taxon>Cyanophyceae</taxon>
        <taxon>Oscillatoriophycideae</taxon>
        <taxon>Oscillatoriales</taxon>
        <taxon>Sirenicapillariaceae</taxon>
        <taxon>Limnospira</taxon>
    </lineage>
</organism>
<dbReference type="InterPro" id="IPR000055">
    <property type="entry name" value="Restrct_endonuc_typeI_TRD"/>
</dbReference>
<gene>
    <name evidence="5" type="primary">hsdS</name>
</gene>
<dbReference type="CDD" id="cd17246">
    <property type="entry name" value="RMtype1_S_SonII-TRD2-CR2_like"/>
    <property type="match status" value="1"/>
</dbReference>
<dbReference type="REBASE" id="11617">
    <property type="entry name" value="S.SplZORFCP"/>
</dbReference>
<feature type="domain" description="Type I restriction modification DNA specificity" evidence="4">
    <location>
        <begin position="1"/>
        <end position="173"/>
    </location>
</feature>
<reference evidence="5" key="1">
    <citation type="journal article" date="2006" name="Physiol. Genomics">
        <title>Genome-wide analysis of restriction-modification system in unicellular and filamentous cyanobacteria.</title>
        <authorList>
            <person name="Zhao F."/>
            <person name="Zhang X."/>
            <person name="Liang C."/>
            <person name="Wu J."/>
            <person name="Bao Q."/>
            <person name="Qin S."/>
        </authorList>
    </citation>
    <scope>NUCLEOTIDE SEQUENCE</scope>
</reference>
<evidence type="ECO:0000256" key="3">
    <source>
        <dbReference type="ARBA" id="ARBA00023125"/>
    </source>
</evidence>
<evidence type="ECO:0000256" key="2">
    <source>
        <dbReference type="ARBA" id="ARBA00022747"/>
    </source>
</evidence>
<comment type="similarity">
    <text evidence="1">Belongs to the type-I restriction system S methylase family.</text>
</comment>
<keyword evidence="2" id="KW-0680">Restriction system</keyword>
<dbReference type="PANTHER" id="PTHR30408">
    <property type="entry name" value="TYPE-1 RESTRICTION ENZYME ECOKI SPECIFICITY PROTEIN"/>
    <property type="match status" value="1"/>
</dbReference>
<dbReference type="Pfam" id="PF01420">
    <property type="entry name" value="Methylase_S"/>
    <property type="match status" value="2"/>
</dbReference>
<dbReference type="Gene3D" id="1.10.287.1120">
    <property type="entry name" value="Bipartite methylase S protein"/>
    <property type="match status" value="1"/>
</dbReference>
<sequence>MKDWKIVSLNEISELITKGTTPTSVGFKFFDTGKVNFVKVETITDNGKFLPSKLAHIEMDCHHSLKRSQLKSGDILFSIAGALGRTAIVTSDILPANTNQALAIIRLKSSNAIHPEFVFRSLSSGMLIKQIKKSKGGVAQQNLSLTQIKNFKIPLPPLEEQKRIVAILDEAFEGIDAAIANTQKNLANARELFDSYLQSLDAEKRYLGEIVDIKTGKLNANAATEDGQYPFFTCSKEIYRISEYAFDCEAILLAGNNAVGDFNVKHYKGKFNAYQRTYVIAVSEASQVLYRYLYFQLLKSLKMLKIQSVGANTKFLKLDMIKNLQIALPDIEKQQKLVLVLNELESETQRLESIYQRKLEALKELKQSILQKAFTGELTGDTVKEVADTSKEIAA</sequence>
<dbReference type="SUPFAM" id="SSF116734">
    <property type="entry name" value="DNA methylase specificity domain"/>
    <property type="match status" value="2"/>
</dbReference>
<dbReference type="PANTHER" id="PTHR30408:SF12">
    <property type="entry name" value="TYPE I RESTRICTION ENZYME MJAVIII SPECIFICITY SUBUNIT"/>
    <property type="match status" value="1"/>
</dbReference>
<evidence type="ECO:0000313" key="5">
    <source>
        <dbReference type="EMBL" id="ABB51229.1"/>
    </source>
</evidence>
<protein>
    <submittedName>
        <fullName evidence="5">Type I RM system S subunit</fullName>
    </submittedName>
</protein>
<proteinExistence type="inferred from homology"/>